<gene>
    <name evidence="2" type="ORF">WOLCODRAFT_147300</name>
</gene>
<dbReference type="AlphaFoldDB" id="A0A2H3IT75"/>
<organism evidence="2 3">
    <name type="scientific">Wolfiporia cocos (strain MD-104)</name>
    <name type="common">Brown rot fungus</name>
    <dbReference type="NCBI Taxonomy" id="742152"/>
    <lineage>
        <taxon>Eukaryota</taxon>
        <taxon>Fungi</taxon>
        <taxon>Dikarya</taxon>
        <taxon>Basidiomycota</taxon>
        <taxon>Agaricomycotina</taxon>
        <taxon>Agaricomycetes</taxon>
        <taxon>Polyporales</taxon>
        <taxon>Phaeolaceae</taxon>
        <taxon>Wolfiporia</taxon>
    </lineage>
</organism>
<dbReference type="EMBL" id="KB467831">
    <property type="protein sequence ID" value="PCH33192.1"/>
    <property type="molecule type" value="Genomic_DNA"/>
</dbReference>
<evidence type="ECO:0000256" key="1">
    <source>
        <dbReference type="SAM" id="MobiDB-lite"/>
    </source>
</evidence>
<accession>A0A2H3IT75</accession>
<reference evidence="2 3" key="1">
    <citation type="journal article" date="2012" name="Science">
        <title>The Paleozoic origin of enzymatic lignin decomposition reconstructed from 31 fungal genomes.</title>
        <authorList>
            <person name="Floudas D."/>
            <person name="Binder M."/>
            <person name="Riley R."/>
            <person name="Barry K."/>
            <person name="Blanchette R.A."/>
            <person name="Henrissat B."/>
            <person name="Martinez A.T."/>
            <person name="Otillar R."/>
            <person name="Spatafora J.W."/>
            <person name="Yadav J.S."/>
            <person name="Aerts A."/>
            <person name="Benoit I."/>
            <person name="Boyd A."/>
            <person name="Carlson A."/>
            <person name="Copeland A."/>
            <person name="Coutinho P.M."/>
            <person name="de Vries R.P."/>
            <person name="Ferreira P."/>
            <person name="Findley K."/>
            <person name="Foster B."/>
            <person name="Gaskell J."/>
            <person name="Glotzer D."/>
            <person name="Gorecki P."/>
            <person name="Heitman J."/>
            <person name="Hesse C."/>
            <person name="Hori C."/>
            <person name="Igarashi K."/>
            <person name="Jurgens J.A."/>
            <person name="Kallen N."/>
            <person name="Kersten P."/>
            <person name="Kohler A."/>
            <person name="Kuees U."/>
            <person name="Kumar T.K.A."/>
            <person name="Kuo A."/>
            <person name="LaButti K."/>
            <person name="Larrondo L.F."/>
            <person name="Lindquist E."/>
            <person name="Ling A."/>
            <person name="Lombard V."/>
            <person name="Lucas S."/>
            <person name="Lundell T."/>
            <person name="Martin R."/>
            <person name="McLaughlin D.J."/>
            <person name="Morgenstern I."/>
            <person name="Morin E."/>
            <person name="Murat C."/>
            <person name="Nagy L.G."/>
            <person name="Nolan M."/>
            <person name="Ohm R.A."/>
            <person name="Patyshakuliyeva A."/>
            <person name="Rokas A."/>
            <person name="Ruiz-Duenas F.J."/>
            <person name="Sabat G."/>
            <person name="Salamov A."/>
            <person name="Samejima M."/>
            <person name="Schmutz J."/>
            <person name="Slot J.C."/>
            <person name="St John F."/>
            <person name="Stenlid J."/>
            <person name="Sun H."/>
            <person name="Sun S."/>
            <person name="Syed K."/>
            <person name="Tsang A."/>
            <person name="Wiebenga A."/>
            <person name="Young D."/>
            <person name="Pisabarro A."/>
            <person name="Eastwood D.C."/>
            <person name="Martin F."/>
            <person name="Cullen D."/>
            <person name="Grigoriev I.V."/>
            <person name="Hibbett D.S."/>
        </authorList>
    </citation>
    <scope>NUCLEOTIDE SEQUENCE [LARGE SCALE GENOMIC DNA]</scope>
    <source>
        <strain evidence="2 3">MD-104</strain>
    </source>
</reference>
<protein>
    <submittedName>
        <fullName evidence="2">Uncharacterized protein</fullName>
    </submittedName>
</protein>
<proteinExistence type="predicted"/>
<dbReference type="Proteomes" id="UP000218811">
    <property type="component" value="Unassembled WGS sequence"/>
</dbReference>
<sequence>RVRRPPAPSSWVPDSLQHFDLARTTKSTPVPLPPVQPLQDANGRVLEERDSYAQDVPATPYHPSAWRGRLPGPGMMSKDAANTSGGRLLVF</sequence>
<evidence type="ECO:0000313" key="3">
    <source>
        <dbReference type="Proteomes" id="UP000218811"/>
    </source>
</evidence>
<feature type="region of interest" description="Disordered" evidence="1">
    <location>
        <begin position="53"/>
        <end position="91"/>
    </location>
</feature>
<dbReference type="STRING" id="742152.A0A2H3IT75"/>
<dbReference type="OrthoDB" id="654211at2759"/>
<evidence type="ECO:0000313" key="2">
    <source>
        <dbReference type="EMBL" id="PCH33192.1"/>
    </source>
</evidence>
<feature type="non-terminal residue" evidence="2">
    <location>
        <position position="1"/>
    </location>
</feature>
<keyword evidence="3" id="KW-1185">Reference proteome</keyword>
<name>A0A2H3IT75_WOLCO</name>